<evidence type="ECO:0000256" key="1">
    <source>
        <dbReference type="SAM" id="SignalP"/>
    </source>
</evidence>
<proteinExistence type="predicted"/>
<evidence type="ECO:0000313" key="3">
    <source>
        <dbReference type="Proteomes" id="UP000785679"/>
    </source>
</evidence>
<dbReference type="AlphaFoldDB" id="A0A8J8T3K2"/>
<comment type="caution">
    <text evidence="2">The sequence shown here is derived from an EMBL/GenBank/DDBJ whole genome shotgun (WGS) entry which is preliminary data.</text>
</comment>
<keyword evidence="1" id="KW-0732">Signal</keyword>
<protein>
    <submittedName>
        <fullName evidence="2">Uncharacterized protein</fullName>
    </submittedName>
</protein>
<accession>A0A8J8T3K2</accession>
<sequence length="136" mass="14240">MPVRPTFFLHVQHLVLSSCLGFGGSSCFFSSLPAPPTLGASSSPFSLAAVWSDTVSLTTVADVVGLLFLKHEEHKKLVAAVPKKVVQLMQGLGPSSAGLESVAASVVVAVALLSGFESLLLLESIDKDFNLLMISQ</sequence>
<gene>
    <name evidence="2" type="ORF">FGO68_gene10028</name>
</gene>
<dbReference type="Proteomes" id="UP000785679">
    <property type="component" value="Unassembled WGS sequence"/>
</dbReference>
<evidence type="ECO:0000313" key="2">
    <source>
        <dbReference type="EMBL" id="TNV81047.1"/>
    </source>
</evidence>
<keyword evidence="3" id="KW-1185">Reference proteome</keyword>
<feature type="chain" id="PRO_5035291035" evidence="1">
    <location>
        <begin position="22"/>
        <end position="136"/>
    </location>
</feature>
<reference evidence="2" key="1">
    <citation type="submission" date="2019-06" db="EMBL/GenBank/DDBJ databases">
        <authorList>
            <person name="Zheng W."/>
        </authorList>
    </citation>
    <scope>NUCLEOTIDE SEQUENCE</scope>
    <source>
        <strain evidence="2">QDHG01</strain>
    </source>
</reference>
<dbReference type="PROSITE" id="PS51257">
    <property type="entry name" value="PROKAR_LIPOPROTEIN"/>
    <property type="match status" value="1"/>
</dbReference>
<name>A0A8J8T3K2_HALGN</name>
<feature type="signal peptide" evidence="1">
    <location>
        <begin position="1"/>
        <end position="21"/>
    </location>
</feature>
<dbReference type="EMBL" id="RRYP01006650">
    <property type="protein sequence ID" value="TNV81047.1"/>
    <property type="molecule type" value="Genomic_DNA"/>
</dbReference>
<organism evidence="2 3">
    <name type="scientific">Halteria grandinella</name>
    <dbReference type="NCBI Taxonomy" id="5974"/>
    <lineage>
        <taxon>Eukaryota</taxon>
        <taxon>Sar</taxon>
        <taxon>Alveolata</taxon>
        <taxon>Ciliophora</taxon>
        <taxon>Intramacronucleata</taxon>
        <taxon>Spirotrichea</taxon>
        <taxon>Stichotrichia</taxon>
        <taxon>Sporadotrichida</taxon>
        <taxon>Halteriidae</taxon>
        <taxon>Halteria</taxon>
    </lineage>
</organism>